<proteinExistence type="predicted"/>
<evidence type="ECO:0008006" key="3">
    <source>
        <dbReference type="Google" id="ProtNLM"/>
    </source>
</evidence>
<dbReference type="Pfam" id="PF05135">
    <property type="entry name" value="Phage_connect_1"/>
    <property type="match status" value="1"/>
</dbReference>
<dbReference type="EMBL" id="NPBJ01000010">
    <property type="protein sequence ID" value="PAE00746.1"/>
    <property type="molecule type" value="Genomic_DNA"/>
</dbReference>
<dbReference type="Proteomes" id="UP000216852">
    <property type="component" value="Unassembled WGS sequence"/>
</dbReference>
<organism evidence="1 2">
    <name type="scientific">Terribacillus saccharophilus</name>
    <dbReference type="NCBI Taxonomy" id="361277"/>
    <lineage>
        <taxon>Bacteria</taxon>
        <taxon>Bacillati</taxon>
        <taxon>Bacillota</taxon>
        <taxon>Bacilli</taxon>
        <taxon>Bacillales</taxon>
        <taxon>Bacillaceae</taxon>
        <taxon>Terribacillus</taxon>
    </lineage>
</organism>
<evidence type="ECO:0000313" key="1">
    <source>
        <dbReference type="EMBL" id="PAE00746.1"/>
    </source>
</evidence>
<comment type="caution">
    <text evidence="1">The sequence shown here is derived from an EMBL/GenBank/DDBJ whole genome shotgun (WGS) entry which is preliminary data.</text>
</comment>
<gene>
    <name evidence="1" type="ORF">CHH48_05575</name>
</gene>
<keyword evidence="2" id="KW-1185">Reference proteome</keyword>
<reference evidence="1 2" key="1">
    <citation type="submission" date="2017-07" db="EMBL/GenBank/DDBJ databases">
        <title>Isolation and whole genome analysis of endospore-forming bacteria from heroin.</title>
        <authorList>
            <person name="Kalinowski J."/>
            <person name="Ahrens B."/>
            <person name="Al-Dilaimi A."/>
            <person name="Winkler A."/>
            <person name="Wibberg D."/>
            <person name="Schleenbecker U."/>
            <person name="Ruckert C."/>
            <person name="Wolfel R."/>
            <person name="Grass G."/>
        </authorList>
    </citation>
    <scope>NUCLEOTIDE SEQUENCE [LARGE SCALE GENOMIC DNA]</scope>
    <source>
        <strain evidence="1 2">7517-1</strain>
    </source>
</reference>
<name>A0ABX4H0S0_9BACI</name>
<evidence type="ECO:0000313" key="2">
    <source>
        <dbReference type="Proteomes" id="UP000216852"/>
    </source>
</evidence>
<dbReference type="RefSeq" id="WP_095220246.1">
    <property type="nucleotide sequence ID" value="NZ_NPBJ01000010.1"/>
</dbReference>
<protein>
    <recommendedName>
        <fullName evidence="3">Phage gp6-like head-tail connector protein</fullName>
    </recommendedName>
</protein>
<accession>A0ABX4H0S0</accession>
<sequence>MDLNTVKLLASIPATNTKHDEFIEAKISVLIEAAEDYCNQSFIVNGKYILPAGVKQYVADAIKHDLRDTGLKSRQMGNVTYTFNTDYPDPVTKNLAPYRALRW</sequence>
<dbReference type="InterPro" id="IPR021146">
    <property type="entry name" value="Phage_gp6-like_head-tail"/>
</dbReference>
<dbReference type="InterPro" id="IPR053746">
    <property type="entry name" value="Viral_HT_Connector_Assembly"/>
</dbReference>
<dbReference type="Gene3D" id="1.10.246.150">
    <property type="match status" value="1"/>
</dbReference>